<evidence type="ECO:0000256" key="5">
    <source>
        <dbReference type="ARBA" id="ARBA00007417"/>
    </source>
</evidence>
<organism evidence="18 19">
    <name type="scientific">Candidatus Buchananbacteria bacterium RIFCSPHIGHO2_01_FULL_44_11</name>
    <dbReference type="NCBI Taxonomy" id="1797535"/>
    <lineage>
        <taxon>Bacteria</taxon>
        <taxon>Candidatus Buchananiibacteriota</taxon>
    </lineage>
</organism>
<dbReference type="Pfam" id="PF01872">
    <property type="entry name" value="RibD_C"/>
    <property type="match status" value="1"/>
</dbReference>
<dbReference type="EC" id="1.1.1.193" evidence="13"/>
<feature type="binding site" evidence="15">
    <location>
        <position position="174"/>
    </location>
    <ligand>
        <name>NADP(+)</name>
        <dbReference type="ChEBI" id="CHEBI:58349"/>
    </ligand>
</feature>
<keyword evidence="6 13" id="KW-0686">Riboflavin biosynthesis</keyword>
<dbReference type="Pfam" id="PF00383">
    <property type="entry name" value="dCMP_cyt_deam_1"/>
    <property type="match status" value="1"/>
</dbReference>
<comment type="pathway">
    <text evidence="3 13">Cofactor biosynthesis; riboflavin biosynthesis; 5-amino-6-(D-ribitylamino)uracil from GTP: step 3/4.</text>
</comment>
<evidence type="ECO:0000256" key="6">
    <source>
        <dbReference type="ARBA" id="ARBA00022619"/>
    </source>
</evidence>
<dbReference type="GO" id="GO:0050661">
    <property type="term" value="F:NADP binding"/>
    <property type="evidence" value="ECO:0007669"/>
    <property type="project" value="InterPro"/>
</dbReference>
<feature type="binding site" evidence="15">
    <location>
        <begin position="293"/>
        <end position="299"/>
    </location>
    <ligand>
        <name>NADP(+)</name>
        <dbReference type="ChEBI" id="CHEBI:58349"/>
    </ligand>
</feature>
<evidence type="ECO:0000256" key="12">
    <source>
        <dbReference type="ARBA" id="ARBA00023268"/>
    </source>
</evidence>
<comment type="cofactor">
    <cofactor evidence="13 16">
        <name>Zn(2+)</name>
        <dbReference type="ChEBI" id="CHEBI:29105"/>
    </cofactor>
    <text evidence="13 16">Binds 1 zinc ion.</text>
</comment>
<evidence type="ECO:0000256" key="1">
    <source>
        <dbReference type="ARBA" id="ARBA00002151"/>
    </source>
</evidence>
<dbReference type="InterPro" id="IPR004794">
    <property type="entry name" value="Eubact_RibD"/>
</dbReference>
<comment type="caution">
    <text evidence="18">The sequence shown here is derived from an EMBL/GenBank/DDBJ whole genome shotgun (WGS) entry which is preliminary data.</text>
</comment>
<comment type="pathway">
    <text evidence="2 13">Cofactor biosynthesis; riboflavin biosynthesis; 5-amino-6-(D-ribitylamino)uracil from GTP: step 2/4.</text>
</comment>
<evidence type="ECO:0000256" key="15">
    <source>
        <dbReference type="PIRSR" id="PIRSR006769-2"/>
    </source>
</evidence>
<evidence type="ECO:0000256" key="4">
    <source>
        <dbReference type="ARBA" id="ARBA00005259"/>
    </source>
</evidence>
<reference evidence="18 19" key="1">
    <citation type="journal article" date="2016" name="Nat. Commun.">
        <title>Thousands of microbial genomes shed light on interconnected biogeochemical processes in an aquifer system.</title>
        <authorList>
            <person name="Anantharaman K."/>
            <person name="Brown C.T."/>
            <person name="Hug L.A."/>
            <person name="Sharon I."/>
            <person name="Castelle C.J."/>
            <person name="Probst A.J."/>
            <person name="Thomas B.C."/>
            <person name="Singh A."/>
            <person name="Wilkins M.J."/>
            <person name="Karaoz U."/>
            <person name="Brodie E.L."/>
            <person name="Williams K.H."/>
            <person name="Hubbard S.S."/>
            <person name="Banfield J.F."/>
        </authorList>
    </citation>
    <scope>NUCLEOTIDE SEQUENCE [LARGE SCALE GENOMIC DNA]</scope>
</reference>
<comment type="similarity">
    <text evidence="4 13">In the N-terminal section; belongs to the cytidine and deoxycytidylate deaminase family.</text>
</comment>
<evidence type="ECO:0000256" key="7">
    <source>
        <dbReference type="ARBA" id="ARBA00022723"/>
    </source>
</evidence>
<dbReference type="UniPathway" id="UPA00275">
    <property type="reaction ID" value="UER00401"/>
</dbReference>
<keyword evidence="8 13" id="KW-0378">Hydrolase</keyword>
<dbReference type="PROSITE" id="PS00903">
    <property type="entry name" value="CYT_DCMP_DEAMINASES_1"/>
    <property type="match status" value="1"/>
</dbReference>
<comment type="function">
    <text evidence="1 13">Converts 2,5-diamino-6-(ribosylamino)-4(3h)-pyrimidinone 5'-phosphate into 5-amino-6-(ribosylamino)-2,4(1h,3h)-pyrimidinedione 5'-phosphate.</text>
</comment>
<dbReference type="PIRSF" id="PIRSF006769">
    <property type="entry name" value="RibD"/>
    <property type="match status" value="1"/>
</dbReference>
<dbReference type="GO" id="GO:0008270">
    <property type="term" value="F:zinc ion binding"/>
    <property type="evidence" value="ECO:0007669"/>
    <property type="project" value="InterPro"/>
</dbReference>
<feature type="binding site" evidence="15">
    <location>
        <position position="200"/>
    </location>
    <ligand>
        <name>NADP(+)</name>
        <dbReference type="ChEBI" id="CHEBI:58349"/>
    </ligand>
</feature>
<comment type="catalytic activity">
    <reaction evidence="13">
        <text>5-amino-6-(5-phospho-D-ribitylamino)uracil + NADP(+) = 5-amino-6-(5-phospho-D-ribosylamino)uracil + NADPH + H(+)</text>
        <dbReference type="Rhea" id="RHEA:17845"/>
        <dbReference type="ChEBI" id="CHEBI:15378"/>
        <dbReference type="ChEBI" id="CHEBI:57783"/>
        <dbReference type="ChEBI" id="CHEBI:58349"/>
        <dbReference type="ChEBI" id="CHEBI:58421"/>
        <dbReference type="ChEBI" id="CHEBI:58453"/>
        <dbReference type="EC" id="1.1.1.193"/>
    </reaction>
</comment>
<dbReference type="Proteomes" id="UP000178240">
    <property type="component" value="Unassembled WGS sequence"/>
</dbReference>
<feature type="binding site" evidence="15">
    <location>
        <position position="188"/>
    </location>
    <ligand>
        <name>substrate</name>
    </ligand>
</feature>
<feature type="binding site" evidence="15">
    <location>
        <position position="211"/>
    </location>
    <ligand>
        <name>substrate</name>
    </ligand>
</feature>
<dbReference type="Gene3D" id="3.40.140.10">
    <property type="entry name" value="Cytidine Deaminase, domain 2"/>
    <property type="match status" value="1"/>
</dbReference>
<keyword evidence="9 13" id="KW-0862">Zinc</keyword>
<feature type="binding site" evidence="16">
    <location>
        <position position="79"/>
    </location>
    <ligand>
        <name>Zn(2+)</name>
        <dbReference type="ChEBI" id="CHEBI:29105"/>
        <note>catalytic</note>
    </ligand>
</feature>
<dbReference type="PROSITE" id="PS51747">
    <property type="entry name" value="CYT_DCMP_DEAMINASES_2"/>
    <property type="match status" value="1"/>
</dbReference>
<feature type="binding site" evidence="15">
    <location>
        <position position="204"/>
    </location>
    <ligand>
        <name>NADP(+)</name>
        <dbReference type="ChEBI" id="CHEBI:58349"/>
    </ligand>
</feature>
<protein>
    <recommendedName>
        <fullName evidence="13">Riboflavin biosynthesis protein RibD</fullName>
    </recommendedName>
    <domain>
        <recommendedName>
            <fullName evidence="13">Diaminohydroxyphosphoribosylaminopyrimidine deaminase</fullName>
            <shortName evidence="13">DRAP deaminase</shortName>
            <ecNumber evidence="13">3.5.4.26</ecNumber>
        </recommendedName>
        <alternativeName>
            <fullName evidence="13">Riboflavin-specific deaminase</fullName>
        </alternativeName>
    </domain>
    <domain>
        <recommendedName>
            <fullName evidence="13">5-amino-6-(5-phosphoribosylamino)uracil reductase</fullName>
            <ecNumber evidence="13">1.1.1.193</ecNumber>
        </recommendedName>
        <alternativeName>
            <fullName evidence="13">HTP reductase</fullName>
        </alternativeName>
    </domain>
</protein>
<evidence type="ECO:0000256" key="16">
    <source>
        <dbReference type="PIRSR" id="PIRSR006769-3"/>
    </source>
</evidence>
<comment type="similarity">
    <text evidence="5 13">In the C-terminal section; belongs to the HTP reductase family.</text>
</comment>
<evidence type="ECO:0000313" key="18">
    <source>
        <dbReference type="EMBL" id="OGY46717.1"/>
    </source>
</evidence>
<keyword evidence="12" id="KW-0511">Multifunctional enzyme</keyword>
<dbReference type="PANTHER" id="PTHR38011:SF7">
    <property type="entry name" value="2,5-DIAMINO-6-RIBOSYLAMINO-4(3H)-PYRIMIDINONE 5'-PHOSPHATE REDUCTASE"/>
    <property type="match status" value="1"/>
</dbReference>
<keyword evidence="7 13" id="KW-0479">Metal-binding</keyword>
<keyword evidence="10 13" id="KW-0521">NADP</keyword>
<keyword evidence="11 13" id="KW-0560">Oxidoreductase</keyword>
<dbReference type="Gene3D" id="3.40.430.10">
    <property type="entry name" value="Dihydrofolate Reductase, subunit A"/>
    <property type="match status" value="1"/>
</dbReference>
<evidence type="ECO:0000256" key="9">
    <source>
        <dbReference type="ARBA" id="ARBA00022833"/>
    </source>
</evidence>
<dbReference type="PANTHER" id="PTHR38011">
    <property type="entry name" value="DIHYDROFOLATE REDUCTASE FAMILY PROTEIN (AFU_ORTHOLOGUE AFUA_8G06820)"/>
    <property type="match status" value="1"/>
</dbReference>
<feature type="active site" description="Proton donor" evidence="14">
    <location>
        <position position="56"/>
    </location>
</feature>
<sequence>MPAKNLDIHFLKIALALAKKGLNWTWPNPLVGALIVKNGKVIGQGYHHKFGGLHAEVNALRSAKSSVKGATLYVTLEPCSHWGKTPPCVEAIINAGISRVVCCTKDSNPQVSGHGLQLLKKAGIAVMVGLLESEARLLNEAFFTFHERKRPFVALKFAASLDGKIATTTGDSQWITNAAARGYARSLRANYQAILVGANTVLADNPHLGLRQKKFSDPLRVILDGQLKTSPQAKVYRDSNVIVATTASNPKKIVKFKQPGIETLVFPGQQVPLKRLLVVLAKRGVISILVEGGSQTLGAFLDERLVDKVYAFQAPILIGGKDSLSAFGGRGVKAIKQALKLERVNFKKFGDNTLTVGYVKP</sequence>
<gene>
    <name evidence="18" type="ORF">A2744_00970</name>
</gene>
<feature type="binding site" evidence="16">
    <location>
        <position position="88"/>
    </location>
    <ligand>
        <name>Zn(2+)</name>
        <dbReference type="ChEBI" id="CHEBI:29105"/>
        <note>catalytic</note>
    </ligand>
</feature>
<dbReference type="GO" id="GO:0008703">
    <property type="term" value="F:5-amino-6-(5-phosphoribosylamino)uracil reductase activity"/>
    <property type="evidence" value="ECO:0007669"/>
    <property type="project" value="UniProtKB-EC"/>
</dbReference>
<feature type="binding site" evidence="15">
    <location>
        <position position="291"/>
    </location>
    <ligand>
        <name>substrate</name>
    </ligand>
</feature>
<dbReference type="STRING" id="1797535.A2744_00970"/>
<evidence type="ECO:0000256" key="8">
    <source>
        <dbReference type="ARBA" id="ARBA00022801"/>
    </source>
</evidence>
<evidence type="ECO:0000313" key="19">
    <source>
        <dbReference type="Proteomes" id="UP000178240"/>
    </source>
</evidence>
<feature type="binding site" evidence="16">
    <location>
        <position position="54"/>
    </location>
    <ligand>
        <name>Zn(2+)</name>
        <dbReference type="ChEBI" id="CHEBI:29105"/>
        <note>catalytic</note>
    </ligand>
</feature>
<dbReference type="InterPro" id="IPR002734">
    <property type="entry name" value="RibDG_C"/>
</dbReference>
<dbReference type="InterPro" id="IPR016192">
    <property type="entry name" value="APOBEC/CMP_deaminase_Zn-bd"/>
</dbReference>
<feature type="domain" description="CMP/dCMP-type deaminase" evidence="17">
    <location>
        <begin position="5"/>
        <end position="126"/>
    </location>
</feature>
<dbReference type="GO" id="GO:0008835">
    <property type="term" value="F:diaminohydroxyphosphoribosylaminopyrimidine deaminase activity"/>
    <property type="evidence" value="ECO:0007669"/>
    <property type="project" value="UniProtKB-EC"/>
</dbReference>
<evidence type="ECO:0000259" key="17">
    <source>
        <dbReference type="PROSITE" id="PS51747"/>
    </source>
</evidence>
<dbReference type="InterPro" id="IPR024072">
    <property type="entry name" value="DHFR-like_dom_sf"/>
</dbReference>
<dbReference type="InterPro" id="IPR011549">
    <property type="entry name" value="RibD_C"/>
</dbReference>
<evidence type="ECO:0000256" key="11">
    <source>
        <dbReference type="ARBA" id="ARBA00023002"/>
    </source>
</evidence>
<dbReference type="GO" id="GO:0009231">
    <property type="term" value="P:riboflavin biosynthetic process"/>
    <property type="evidence" value="ECO:0007669"/>
    <property type="project" value="UniProtKB-UniPathway"/>
</dbReference>
<dbReference type="SUPFAM" id="SSF53927">
    <property type="entry name" value="Cytidine deaminase-like"/>
    <property type="match status" value="1"/>
</dbReference>
<evidence type="ECO:0000256" key="13">
    <source>
        <dbReference type="PIRNR" id="PIRNR006769"/>
    </source>
</evidence>
<evidence type="ECO:0000256" key="2">
    <source>
        <dbReference type="ARBA" id="ARBA00004882"/>
    </source>
</evidence>
<dbReference type="NCBIfam" id="TIGR00326">
    <property type="entry name" value="eubact_ribD"/>
    <property type="match status" value="1"/>
</dbReference>
<accession>A0A1G1Y576</accession>
<dbReference type="EMBL" id="MHIE01000001">
    <property type="protein sequence ID" value="OGY46717.1"/>
    <property type="molecule type" value="Genomic_DNA"/>
</dbReference>
<dbReference type="NCBIfam" id="TIGR00227">
    <property type="entry name" value="ribD_Cterm"/>
    <property type="match status" value="1"/>
</dbReference>
<feature type="binding site" evidence="15">
    <location>
        <position position="172"/>
    </location>
    <ligand>
        <name>substrate</name>
    </ligand>
</feature>
<dbReference type="SUPFAM" id="SSF53597">
    <property type="entry name" value="Dihydrofolate reductase-like"/>
    <property type="match status" value="1"/>
</dbReference>
<dbReference type="AlphaFoldDB" id="A0A1G1Y576"/>
<evidence type="ECO:0000256" key="3">
    <source>
        <dbReference type="ARBA" id="ARBA00004910"/>
    </source>
</evidence>
<dbReference type="FunFam" id="3.40.140.10:FF:000025">
    <property type="entry name" value="Riboflavin biosynthesis protein RibD"/>
    <property type="match status" value="1"/>
</dbReference>
<dbReference type="EC" id="3.5.4.26" evidence="13"/>
<proteinExistence type="inferred from homology"/>
<feature type="binding site" evidence="15">
    <location>
        <position position="208"/>
    </location>
    <ligand>
        <name>substrate</name>
    </ligand>
</feature>
<dbReference type="InterPro" id="IPR016193">
    <property type="entry name" value="Cytidine_deaminase-like"/>
</dbReference>
<dbReference type="InterPro" id="IPR050765">
    <property type="entry name" value="Riboflavin_Biosynth_HTPR"/>
</dbReference>
<evidence type="ECO:0000256" key="14">
    <source>
        <dbReference type="PIRSR" id="PIRSR006769-1"/>
    </source>
</evidence>
<name>A0A1G1Y576_9BACT</name>
<dbReference type="CDD" id="cd01284">
    <property type="entry name" value="Riboflavin_deaminase-reductase"/>
    <property type="match status" value="1"/>
</dbReference>
<feature type="binding site" evidence="15">
    <location>
        <position position="158"/>
    </location>
    <ligand>
        <name>NADP(+)</name>
        <dbReference type="ChEBI" id="CHEBI:58349"/>
    </ligand>
</feature>
<dbReference type="InterPro" id="IPR002125">
    <property type="entry name" value="CMP_dCMP_dom"/>
</dbReference>
<comment type="catalytic activity">
    <reaction evidence="13">
        <text>2,5-diamino-6-hydroxy-4-(5-phosphoribosylamino)-pyrimidine + H2O + H(+) = 5-amino-6-(5-phospho-D-ribosylamino)uracil + NH4(+)</text>
        <dbReference type="Rhea" id="RHEA:21868"/>
        <dbReference type="ChEBI" id="CHEBI:15377"/>
        <dbReference type="ChEBI" id="CHEBI:15378"/>
        <dbReference type="ChEBI" id="CHEBI:28938"/>
        <dbReference type="ChEBI" id="CHEBI:58453"/>
        <dbReference type="ChEBI" id="CHEBI:58614"/>
        <dbReference type="EC" id="3.5.4.26"/>
    </reaction>
</comment>
<evidence type="ECO:0000256" key="10">
    <source>
        <dbReference type="ARBA" id="ARBA00022857"/>
    </source>
</evidence>